<dbReference type="AlphaFoldDB" id="A0A9D3WJZ4"/>
<gene>
    <name evidence="1" type="ORF">J1N35_001367</name>
</gene>
<accession>A0A9D3WJZ4</accession>
<dbReference type="Proteomes" id="UP000828251">
    <property type="component" value="Unassembled WGS sequence"/>
</dbReference>
<dbReference type="PANTHER" id="PTHR47481">
    <property type="match status" value="1"/>
</dbReference>
<dbReference type="PANTHER" id="PTHR47481:SF30">
    <property type="entry name" value="CCHC-TYPE DOMAIN-CONTAINING PROTEIN"/>
    <property type="match status" value="1"/>
</dbReference>
<organism evidence="1 2">
    <name type="scientific">Gossypium stocksii</name>
    <dbReference type="NCBI Taxonomy" id="47602"/>
    <lineage>
        <taxon>Eukaryota</taxon>
        <taxon>Viridiplantae</taxon>
        <taxon>Streptophyta</taxon>
        <taxon>Embryophyta</taxon>
        <taxon>Tracheophyta</taxon>
        <taxon>Spermatophyta</taxon>
        <taxon>Magnoliopsida</taxon>
        <taxon>eudicotyledons</taxon>
        <taxon>Gunneridae</taxon>
        <taxon>Pentapetalae</taxon>
        <taxon>rosids</taxon>
        <taxon>malvids</taxon>
        <taxon>Malvales</taxon>
        <taxon>Malvaceae</taxon>
        <taxon>Malvoideae</taxon>
        <taxon>Gossypium</taxon>
    </lineage>
</organism>
<protein>
    <submittedName>
        <fullName evidence="1">Uncharacterized protein</fullName>
    </submittedName>
</protein>
<dbReference type="EMBL" id="JAIQCV010000001">
    <property type="protein sequence ID" value="KAH1129989.1"/>
    <property type="molecule type" value="Genomic_DNA"/>
</dbReference>
<name>A0A9D3WJZ4_9ROSI</name>
<proteinExistence type="predicted"/>
<reference evidence="1 2" key="1">
    <citation type="journal article" date="2021" name="Plant Biotechnol. J.">
        <title>Multi-omics assisted identification of the key and species-specific regulatory components of drought-tolerant mechanisms in Gossypium stocksii.</title>
        <authorList>
            <person name="Yu D."/>
            <person name="Ke L."/>
            <person name="Zhang D."/>
            <person name="Wu Y."/>
            <person name="Sun Y."/>
            <person name="Mei J."/>
            <person name="Sun J."/>
            <person name="Sun Y."/>
        </authorList>
    </citation>
    <scope>NUCLEOTIDE SEQUENCE [LARGE SCALE GENOMIC DNA]</scope>
    <source>
        <strain evidence="2">cv. E1</strain>
        <tissue evidence="1">Leaf</tissue>
    </source>
</reference>
<comment type="caution">
    <text evidence="1">The sequence shown here is derived from an EMBL/GenBank/DDBJ whole genome shotgun (WGS) entry which is preliminary data.</text>
</comment>
<sequence>MVFNENGSPMENPEFVQYGQQDAAISAWLLSTISPTLHNRLIGDSSSVAQVWSTLNRIFGHQSTTKVMRIKHLYDCLADCGQQVLLKEQKSIILNGLLLEYGHIVFIIIMSPMPFDLQGITTTLLDAEAHRMLT</sequence>
<dbReference type="OrthoDB" id="973354at2759"/>
<evidence type="ECO:0000313" key="1">
    <source>
        <dbReference type="EMBL" id="KAH1129989.1"/>
    </source>
</evidence>
<evidence type="ECO:0000313" key="2">
    <source>
        <dbReference type="Proteomes" id="UP000828251"/>
    </source>
</evidence>
<keyword evidence="2" id="KW-1185">Reference proteome</keyword>